<dbReference type="GO" id="GO:0015562">
    <property type="term" value="F:efflux transmembrane transporter activity"/>
    <property type="evidence" value="ECO:0007669"/>
    <property type="project" value="InterPro"/>
</dbReference>
<sequence>MLKSHHNHKRRKSVSVPRTSRVAVATSLLLALTAGAAFAQALPAAQENHPAVRRGLQSEAITILTLQKAINLALDSNLDLAVARREIEATQGQVVQAQVRRNPELAYSLEDRQVQSRTTSVQINLPIEMGGKRAARVTAAERGRDIAAEDLNVRRVEIRAAVVAAFFETLAAQERVALAEDSVDLAKRATDAAAKRVAAGRVSPVEETKARVAEAGVRVELAQAQSEQRSTRSRLASLLGSNPPRFTLVAGSVDEFPTVPSFDNVQQRLAASPTLRRAQLEVERRRSLVDVERSKRIPDVTFSLGVKRPNELQRDQLLFGVSVPLPMFDRNQGNLLEALKREGKAQDELQALDVRVSTDLFQARERLESIRDEVDVLQRDVLPGAKSAYDAATIGFENGKFNFLEVLDAQRTYFAAKSQYLKALAEAHRAAADIDRVLGEFGANATQPANKE</sequence>
<accession>A0A315EPK4</accession>
<dbReference type="Gene3D" id="1.20.1600.10">
    <property type="entry name" value="Outer membrane efflux proteins (OEP)"/>
    <property type="match status" value="1"/>
</dbReference>
<dbReference type="RefSeq" id="WP_108401918.1">
    <property type="nucleotide sequence ID" value="NZ_NESP01000001.1"/>
</dbReference>
<keyword evidence="4" id="KW-1185">Reference proteome</keyword>
<dbReference type="Pfam" id="PF02321">
    <property type="entry name" value="OEP"/>
    <property type="match status" value="2"/>
</dbReference>
<gene>
    <name evidence="3" type="ORF">B9Z44_05870</name>
</gene>
<dbReference type="InterPro" id="IPR010131">
    <property type="entry name" value="MdtP/NodT-like"/>
</dbReference>
<feature type="chain" id="PRO_5016407421" evidence="2">
    <location>
        <begin position="40"/>
        <end position="452"/>
    </location>
</feature>
<proteinExistence type="inferred from homology"/>
<name>A0A315EPK4_9BURK</name>
<keyword evidence="2" id="KW-0732">Signal</keyword>
<comment type="caution">
    <text evidence="3">The sequence shown here is derived from an EMBL/GenBank/DDBJ whole genome shotgun (WGS) entry which is preliminary data.</text>
</comment>
<dbReference type="InterPro" id="IPR003423">
    <property type="entry name" value="OMP_efflux"/>
</dbReference>
<dbReference type="Proteomes" id="UP000251341">
    <property type="component" value="Unassembled WGS sequence"/>
</dbReference>
<protein>
    <submittedName>
        <fullName evidence="3">Cobalt-zinc-cadmium resistance protein</fullName>
    </submittedName>
</protein>
<evidence type="ECO:0000313" key="4">
    <source>
        <dbReference type="Proteomes" id="UP000251341"/>
    </source>
</evidence>
<dbReference type="SUPFAM" id="SSF56954">
    <property type="entry name" value="Outer membrane efflux proteins (OEP)"/>
    <property type="match status" value="1"/>
</dbReference>
<organism evidence="3 4">
    <name type="scientific">Limnohabitans curvus</name>
    <dbReference type="NCBI Taxonomy" id="323423"/>
    <lineage>
        <taxon>Bacteria</taxon>
        <taxon>Pseudomonadati</taxon>
        <taxon>Pseudomonadota</taxon>
        <taxon>Betaproteobacteria</taxon>
        <taxon>Burkholderiales</taxon>
        <taxon>Comamonadaceae</taxon>
        <taxon>Limnohabitans</taxon>
    </lineage>
</organism>
<reference evidence="3 4" key="1">
    <citation type="submission" date="2017-04" db="EMBL/GenBank/DDBJ databases">
        <title>Unexpected and diverse lifestyles within the genus Limnohabitans.</title>
        <authorList>
            <person name="Kasalicky V."/>
            <person name="Mehrshad M."/>
            <person name="Andrei S.-A."/>
            <person name="Salcher M."/>
            <person name="Kratochvilova H."/>
            <person name="Simek K."/>
            <person name="Ghai R."/>
        </authorList>
    </citation>
    <scope>NUCLEOTIDE SEQUENCE [LARGE SCALE GENOMIC DNA]</scope>
    <source>
        <strain evidence="3 4">MWH-C5</strain>
    </source>
</reference>
<evidence type="ECO:0000256" key="2">
    <source>
        <dbReference type="SAM" id="SignalP"/>
    </source>
</evidence>
<dbReference type="AlphaFoldDB" id="A0A315EPK4"/>
<feature type="signal peptide" evidence="2">
    <location>
        <begin position="1"/>
        <end position="39"/>
    </location>
</feature>
<evidence type="ECO:0000313" key="3">
    <source>
        <dbReference type="EMBL" id="PUE59139.1"/>
    </source>
</evidence>
<dbReference type="PANTHER" id="PTHR30203:SF24">
    <property type="entry name" value="BLR4935 PROTEIN"/>
    <property type="match status" value="1"/>
</dbReference>
<dbReference type="EMBL" id="NESP01000001">
    <property type="protein sequence ID" value="PUE59139.1"/>
    <property type="molecule type" value="Genomic_DNA"/>
</dbReference>
<evidence type="ECO:0000256" key="1">
    <source>
        <dbReference type="ARBA" id="ARBA00007613"/>
    </source>
</evidence>
<dbReference type="PANTHER" id="PTHR30203">
    <property type="entry name" value="OUTER MEMBRANE CATION EFFLUX PROTEIN"/>
    <property type="match status" value="1"/>
</dbReference>
<comment type="similarity">
    <text evidence="1">Belongs to the outer membrane factor (OMF) (TC 1.B.17) family.</text>
</comment>